<accession>A0A5Q0GZB9</accession>
<dbReference type="RefSeq" id="WP_051765672.1">
    <property type="nucleotide sequence ID" value="NZ_CP034550.1"/>
</dbReference>
<name>A0A5Q0GZB9_SACSY</name>
<dbReference type="KEGG" id="ssyi:EKG83_16780"/>
<organism evidence="2 3">
    <name type="scientific">Saccharothrix syringae</name>
    <name type="common">Nocardiopsis syringae</name>
    <dbReference type="NCBI Taxonomy" id="103733"/>
    <lineage>
        <taxon>Bacteria</taxon>
        <taxon>Bacillati</taxon>
        <taxon>Actinomycetota</taxon>
        <taxon>Actinomycetes</taxon>
        <taxon>Pseudonocardiales</taxon>
        <taxon>Pseudonocardiaceae</taxon>
        <taxon>Saccharothrix</taxon>
    </lineage>
</organism>
<feature type="signal peptide" evidence="1">
    <location>
        <begin position="1"/>
        <end position="24"/>
    </location>
</feature>
<keyword evidence="1" id="KW-0732">Signal</keyword>
<feature type="chain" id="PRO_5024831805" evidence="1">
    <location>
        <begin position="25"/>
        <end position="352"/>
    </location>
</feature>
<dbReference type="AlphaFoldDB" id="A0A5Q0GZB9"/>
<dbReference type="Proteomes" id="UP000325787">
    <property type="component" value="Chromosome"/>
</dbReference>
<gene>
    <name evidence="2" type="ORF">EKG83_16780</name>
</gene>
<proteinExistence type="predicted"/>
<evidence type="ECO:0000313" key="2">
    <source>
        <dbReference type="EMBL" id="QFZ18884.1"/>
    </source>
</evidence>
<evidence type="ECO:0000313" key="3">
    <source>
        <dbReference type="Proteomes" id="UP000325787"/>
    </source>
</evidence>
<reference evidence="3" key="1">
    <citation type="journal article" date="2021" name="Curr. Microbiol.">
        <title>Complete genome of nocamycin-producing strain Saccharothrix syringae NRRL B-16468 reveals the biosynthetic potential for secondary metabolites.</title>
        <authorList>
            <person name="Mo X."/>
            <person name="Yang S."/>
        </authorList>
    </citation>
    <scope>NUCLEOTIDE SEQUENCE [LARGE SCALE GENOMIC DNA]</scope>
    <source>
        <strain evidence="3">ATCC 51364 / DSM 43886 / JCM 6844 / KCTC 9398 / NBRC 14523 / NRRL B-16468 / INA 2240</strain>
    </source>
</reference>
<sequence>MRFNAKLLGAIATTTALVSTSAFAAVQPAAAQATPVPRVVISDWSGMGGVARATCPSGTGLVGGGVQGELVANTVDQVTDGLEANAPDETIPNTWKTQEKKGRSRAVALCAPDAPVPLVVASDWSAPAEVARANCPPGTALVGGGQDARLVSTLVGTVNDDVEANAPNVDNAQQWTVQLKKGQARAFALCLADAPVPTIVASAWSNQAETAYARCPDGTGLVGGGQDARLVTSLAGNMTDAVEENAPDQYIPNTWKVNLAKGQARAFALCVAGAPVPTVAVSPMGAARQLVKATCPAGTALIGGGFDTLLHKNGFDVVTDAVETSAPSPDEPNTWMAKAYRDNAQAYAMCTP</sequence>
<protein>
    <submittedName>
        <fullName evidence="2">Uncharacterized protein</fullName>
    </submittedName>
</protein>
<keyword evidence="3" id="KW-1185">Reference proteome</keyword>
<evidence type="ECO:0000256" key="1">
    <source>
        <dbReference type="SAM" id="SignalP"/>
    </source>
</evidence>
<dbReference type="OrthoDB" id="4334613at2"/>
<dbReference type="EMBL" id="CP034550">
    <property type="protein sequence ID" value="QFZ18884.1"/>
    <property type="molecule type" value="Genomic_DNA"/>
</dbReference>